<dbReference type="InterPro" id="IPR033480">
    <property type="entry name" value="sCache_2"/>
</dbReference>
<organism evidence="8 9">
    <name type="scientific">Pseudoduganella rivuli</name>
    <dbReference type="NCBI Taxonomy" id="2666085"/>
    <lineage>
        <taxon>Bacteria</taxon>
        <taxon>Pseudomonadati</taxon>
        <taxon>Pseudomonadota</taxon>
        <taxon>Betaproteobacteria</taxon>
        <taxon>Burkholderiales</taxon>
        <taxon>Oxalobacteraceae</taxon>
        <taxon>Telluria group</taxon>
        <taxon>Pseudoduganella</taxon>
    </lineage>
</organism>
<keyword evidence="5" id="KW-0472">Membrane</keyword>
<feature type="signal peptide" evidence="6">
    <location>
        <begin position="1"/>
        <end position="23"/>
    </location>
</feature>
<proteinExistence type="predicted"/>
<evidence type="ECO:0000256" key="5">
    <source>
        <dbReference type="ARBA" id="ARBA00023136"/>
    </source>
</evidence>
<dbReference type="EMBL" id="WKJJ01000001">
    <property type="protein sequence ID" value="MRV70369.1"/>
    <property type="molecule type" value="Genomic_DNA"/>
</dbReference>
<evidence type="ECO:0000256" key="6">
    <source>
        <dbReference type="SAM" id="SignalP"/>
    </source>
</evidence>
<dbReference type="SMART" id="SM01049">
    <property type="entry name" value="Cache_2"/>
    <property type="match status" value="1"/>
</dbReference>
<feature type="domain" description="Single Cache" evidence="7">
    <location>
        <begin position="22"/>
        <end position="104"/>
    </location>
</feature>
<evidence type="ECO:0000259" key="7">
    <source>
        <dbReference type="SMART" id="SM01049"/>
    </source>
</evidence>
<comment type="caution">
    <text evidence="8">The sequence shown here is derived from an EMBL/GenBank/DDBJ whole genome shotgun (WGS) entry which is preliminary data.</text>
</comment>
<keyword evidence="6" id="KW-0732">Signal</keyword>
<name>A0A7X2IHZ6_9BURK</name>
<keyword evidence="9" id="KW-1185">Reference proteome</keyword>
<evidence type="ECO:0000256" key="4">
    <source>
        <dbReference type="ARBA" id="ARBA00022989"/>
    </source>
</evidence>
<keyword evidence="4" id="KW-1133">Transmembrane helix</keyword>
<dbReference type="GO" id="GO:0005886">
    <property type="term" value="C:plasma membrane"/>
    <property type="evidence" value="ECO:0007669"/>
    <property type="project" value="UniProtKB-SubCell"/>
</dbReference>
<evidence type="ECO:0000256" key="1">
    <source>
        <dbReference type="ARBA" id="ARBA00004651"/>
    </source>
</evidence>
<reference evidence="8 9" key="1">
    <citation type="submission" date="2019-11" db="EMBL/GenBank/DDBJ databases">
        <title>Novel species isolated from a subtropical stream in China.</title>
        <authorList>
            <person name="Lu H."/>
        </authorList>
    </citation>
    <scope>NUCLEOTIDE SEQUENCE [LARGE SCALE GENOMIC DNA]</scope>
    <source>
        <strain evidence="8 9">FT92W</strain>
    </source>
</reference>
<evidence type="ECO:0000256" key="2">
    <source>
        <dbReference type="ARBA" id="ARBA00022475"/>
    </source>
</evidence>
<dbReference type="Gene3D" id="3.30.450.20">
    <property type="entry name" value="PAS domain"/>
    <property type="match status" value="1"/>
</dbReference>
<evidence type="ECO:0000313" key="8">
    <source>
        <dbReference type="EMBL" id="MRV70369.1"/>
    </source>
</evidence>
<keyword evidence="2" id="KW-1003">Cell membrane</keyword>
<dbReference type="Proteomes" id="UP000446768">
    <property type="component" value="Unassembled WGS sequence"/>
</dbReference>
<evidence type="ECO:0000256" key="3">
    <source>
        <dbReference type="ARBA" id="ARBA00022692"/>
    </source>
</evidence>
<comment type="subcellular location">
    <subcellularLocation>
        <location evidence="1">Cell membrane</location>
        <topology evidence="1">Multi-pass membrane protein</topology>
    </subcellularLocation>
</comment>
<dbReference type="RefSeq" id="WP_154370850.1">
    <property type="nucleotide sequence ID" value="NZ_WKJJ01000001.1"/>
</dbReference>
<dbReference type="AlphaFoldDB" id="A0A7X2IHZ6"/>
<evidence type="ECO:0000313" key="9">
    <source>
        <dbReference type="Proteomes" id="UP000446768"/>
    </source>
</evidence>
<gene>
    <name evidence="8" type="ORF">GJ700_01365</name>
</gene>
<sequence>MKPSALNRLAAAYMLAAMLPAYAQHASKADAVALADKAVANIQKKGIDEACKDFASTTGGFIQGELYVAVQDIQCKMVCHPISPKMNGKDMLELKDANGKKFTQEMRDVALSGKPGWVDYVWPNPVTKALEHKSAYVLRAGEKYMVSVGVYSQK</sequence>
<dbReference type="Pfam" id="PF17200">
    <property type="entry name" value="sCache_2"/>
    <property type="match status" value="1"/>
</dbReference>
<protein>
    <recommendedName>
        <fullName evidence="7">Single Cache domain-containing protein</fullName>
    </recommendedName>
</protein>
<feature type="chain" id="PRO_5031380580" description="Single Cache domain-containing protein" evidence="6">
    <location>
        <begin position="24"/>
        <end position="154"/>
    </location>
</feature>
<accession>A0A7X2IHZ6</accession>
<keyword evidence="3" id="KW-0812">Transmembrane</keyword>